<dbReference type="NCBIfam" id="NF001058">
    <property type="entry name" value="PRK00117.4-1"/>
    <property type="match status" value="1"/>
</dbReference>
<feature type="domain" description="RecX first three-helical" evidence="7">
    <location>
        <begin position="62"/>
        <end position="101"/>
    </location>
</feature>
<reference evidence="8" key="1">
    <citation type="submission" date="2019-08" db="EMBL/GenBank/DDBJ databases">
        <authorList>
            <person name="Kucharzyk K."/>
            <person name="Murdoch R.W."/>
            <person name="Higgins S."/>
            <person name="Loffler F."/>
        </authorList>
    </citation>
    <scope>NUCLEOTIDE SEQUENCE</scope>
</reference>
<dbReference type="GO" id="GO:0006282">
    <property type="term" value="P:regulation of DNA repair"/>
    <property type="evidence" value="ECO:0007669"/>
    <property type="project" value="InterPro"/>
</dbReference>
<dbReference type="InterPro" id="IPR053926">
    <property type="entry name" value="RecX_HTH_1st"/>
</dbReference>
<accession>A0A644WB26</accession>
<protein>
    <recommendedName>
        <fullName evidence="3">Regulatory protein RecX</fullName>
    </recommendedName>
</protein>
<comment type="subcellular location">
    <subcellularLocation>
        <location evidence="1">Cytoplasm</location>
    </subcellularLocation>
</comment>
<dbReference type="Gene3D" id="1.10.10.10">
    <property type="entry name" value="Winged helix-like DNA-binding domain superfamily/Winged helix DNA-binding domain"/>
    <property type="match status" value="3"/>
</dbReference>
<dbReference type="InterPro" id="IPR003783">
    <property type="entry name" value="Regulatory_RecX"/>
</dbReference>
<organism evidence="8">
    <name type="scientific">bioreactor metagenome</name>
    <dbReference type="NCBI Taxonomy" id="1076179"/>
    <lineage>
        <taxon>unclassified sequences</taxon>
        <taxon>metagenomes</taxon>
        <taxon>ecological metagenomes</taxon>
    </lineage>
</organism>
<dbReference type="GO" id="GO:0005737">
    <property type="term" value="C:cytoplasm"/>
    <property type="evidence" value="ECO:0007669"/>
    <property type="project" value="UniProtKB-SubCell"/>
</dbReference>
<evidence type="ECO:0000313" key="8">
    <source>
        <dbReference type="EMBL" id="MPM01025.1"/>
    </source>
</evidence>
<evidence type="ECO:0000256" key="2">
    <source>
        <dbReference type="ARBA" id="ARBA00009695"/>
    </source>
</evidence>
<evidence type="ECO:0000256" key="4">
    <source>
        <dbReference type="ARBA" id="ARBA00022490"/>
    </source>
</evidence>
<keyword evidence="4" id="KW-0963">Cytoplasm</keyword>
<dbReference type="InterPro" id="IPR053924">
    <property type="entry name" value="RecX_HTH_2nd"/>
</dbReference>
<evidence type="ECO:0000259" key="7">
    <source>
        <dbReference type="Pfam" id="PF21982"/>
    </source>
</evidence>
<comment type="similarity">
    <text evidence="2">Belongs to the RecX family.</text>
</comment>
<dbReference type="Pfam" id="PF21981">
    <property type="entry name" value="RecX_HTH3"/>
    <property type="match status" value="1"/>
</dbReference>
<sequence length="212" mass="25300">MNIITKIEVQKKNKERVNIYIDNEYSFSLSAELVYKENLKINEKVDIEKITFISKEDNYIKCKNAALRIIERSYKSEKELKDKLLLKGYDNLTIDKTVDFLREYNLLNDISYVKMYVKDKSKLQGKKKIKYDLIKKGISDNLIEKEISNIDEENEKEIAYNMVLKKYNILSKRETDKYKLSQKLYRFLLSKGYDHDVVSNVVKRVMNTEEIY</sequence>
<dbReference type="AlphaFoldDB" id="A0A644WB26"/>
<proteinExistence type="inferred from homology"/>
<dbReference type="HAMAP" id="MF_01114">
    <property type="entry name" value="RecX"/>
    <property type="match status" value="1"/>
</dbReference>
<name>A0A644WB26_9ZZZZ</name>
<feature type="domain" description="RecX third three-helical" evidence="6">
    <location>
        <begin position="157"/>
        <end position="202"/>
    </location>
</feature>
<evidence type="ECO:0000256" key="3">
    <source>
        <dbReference type="ARBA" id="ARBA00018111"/>
    </source>
</evidence>
<feature type="domain" description="RecX second three-helical" evidence="5">
    <location>
        <begin position="108"/>
        <end position="145"/>
    </location>
</feature>
<dbReference type="Pfam" id="PF02631">
    <property type="entry name" value="RecX_HTH2"/>
    <property type="match status" value="1"/>
</dbReference>
<evidence type="ECO:0000259" key="6">
    <source>
        <dbReference type="Pfam" id="PF21981"/>
    </source>
</evidence>
<dbReference type="InterPro" id="IPR053925">
    <property type="entry name" value="RecX_HTH_3rd"/>
</dbReference>
<dbReference type="PANTHER" id="PTHR33602">
    <property type="entry name" value="REGULATORY PROTEIN RECX FAMILY PROTEIN"/>
    <property type="match status" value="1"/>
</dbReference>
<evidence type="ECO:0000259" key="5">
    <source>
        <dbReference type="Pfam" id="PF02631"/>
    </source>
</evidence>
<gene>
    <name evidence="8" type="primary">recX_13</name>
    <name evidence="8" type="ORF">SDC9_47262</name>
</gene>
<evidence type="ECO:0000256" key="1">
    <source>
        <dbReference type="ARBA" id="ARBA00004496"/>
    </source>
</evidence>
<dbReference type="InterPro" id="IPR036388">
    <property type="entry name" value="WH-like_DNA-bd_sf"/>
</dbReference>
<comment type="caution">
    <text evidence="8">The sequence shown here is derived from an EMBL/GenBank/DDBJ whole genome shotgun (WGS) entry which is preliminary data.</text>
</comment>
<dbReference type="EMBL" id="VSSQ01000769">
    <property type="protein sequence ID" value="MPM01025.1"/>
    <property type="molecule type" value="Genomic_DNA"/>
</dbReference>
<dbReference type="Pfam" id="PF21982">
    <property type="entry name" value="RecX_HTH1"/>
    <property type="match status" value="1"/>
</dbReference>
<dbReference type="PANTHER" id="PTHR33602:SF1">
    <property type="entry name" value="REGULATORY PROTEIN RECX FAMILY PROTEIN"/>
    <property type="match status" value="1"/>
</dbReference>